<dbReference type="Proteomes" id="UP001295794">
    <property type="component" value="Unassembled WGS sequence"/>
</dbReference>
<evidence type="ECO:0000313" key="2">
    <source>
        <dbReference type="Proteomes" id="UP001295794"/>
    </source>
</evidence>
<feature type="non-terminal residue" evidence="1">
    <location>
        <position position="1"/>
    </location>
</feature>
<name>A0AAD2H4U2_9AGAR</name>
<dbReference type="AlphaFoldDB" id="A0AAD2H4U2"/>
<proteinExistence type="predicted"/>
<accession>A0AAD2H4U2</accession>
<evidence type="ECO:0000313" key="1">
    <source>
        <dbReference type="EMBL" id="CAK5268085.1"/>
    </source>
</evidence>
<keyword evidence="2" id="KW-1185">Reference proteome</keyword>
<reference evidence="1" key="1">
    <citation type="submission" date="2023-11" db="EMBL/GenBank/DDBJ databases">
        <authorList>
            <person name="De Vega J J."/>
            <person name="De Vega J J."/>
        </authorList>
    </citation>
    <scope>NUCLEOTIDE SEQUENCE</scope>
</reference>
<sequence>VNHSVITDHFQRDDRDSETSDGLRLLPLLAPQGKYTDKLDVSTCADSLGHDHIGPLRVSHSQCPLTSWL</sequence>
<organism evidence="1 2">
    <name type="scientific">Mycena citricolor</name>
    <dbReference type="NCBI Taxonomy" id="2018698"/>
    <lineage>
        <taxon>Eukaryota</taxon>
        <taxon>Fungi</taxon>
        <taxon>Dikarya</taxon>
        <taxon>Basidiomycota</taxon>
        <taxon>Agaricomycotina</taxon>
        <taxon>Agaricomycetes</taxon>
        <taxon>Agaricomycetidae</taxon>
        <taxon>Agaricales</taxon>
        <taxon>Marasmiineae</taxon>
        <taxon>Mycenaceae</taxon>
        <taxon>Mycena</taxon>
    </lineage>
</organism>
<dbReference type="EMBL" id="CAVNYO010000137">
    <property type="protein sequence ID" value="CAK5268085.1"/>
    <property type="molecule type" value="Genomic_DNA"/>
</dbReference>
<gene>
    <name evidence="1" type="ORF">MYCIT1_LOCUS11116</name>
</gene>
<comment type="caution">
    <text evidence="1">The sequence shown here is derived from an EMBL/GenBank/DDBJ whole genome shotgun (WGS) entry which is preliminary data.</text>
</comment>
<protein>
    <submittedName>
        <fullName evidence="1">Uncharacterized protein</fullName>
    </submittedName>
</protein>